<evidence type="ECO:0000313" key="2">
    <source>
        <dbReference type="Proteomes" id="UP000324222"/>
    </source>
</evidence>
<evidence type="ECO:0000313" key="1">
    <source>
        <dbReference type="EMBL" id="MPC66299.1"/>
    </source>
</evidence>
<dbReference type="AlphaFoldDB" id="A0A5B7H925"/>
<dbReference type="EMBL" id="VSRR010024589">
    <property type="protein sequence ID" value="MPC66299.1"/>
    <property type="molecule type" value="Genomic_DNA"/>
</dbReference>
<reference evidence="1 2" key="1">
    <citation type="submission" date="2019-05" db="EMBL/GenBank/DDBJ databases">
        <title>Another draft genome of Portunus trituberculatus and its Hox gene families provides insights of decapod evolution.</title>
        <authorList>
            <person name="Jeong J.-H."/>
            <person name="Song I."/>
            <person name="Kim S."/>
            <person name="Choi T."/>
            <person name="Kim D."/>
            <person name="Ryu S."/>
            <person name="Kim W."/>
        </authorList>
    </citation>
    <scope>NUCLEOTIDE SEQUENCE [LARGE SCALE GENOMIC DNA]</scope>
    <source>
        <tissue evidence="1">Muscle</tissue>
    </source>
</reference>
<accession>A0A5B7H925</accession>
<organism evidence="1 2">
    <name type="scientific">Portunus trituberculatus</name>
    <name type="common">Swimming crab</name>
    <name type="synonym">Neptunus trituberculatus</name>
    <dbReference type="NCBI Taxonomy" id="210409"/>
    <lineage>
        <taxon>Eukaryota</taxon>
        <taxon>Metazoa</taxon>
        <taxon>Ecdysozoa</taxon>
        <taxon>Arthropoda</taxon>
        <taxon>Crustacea</taxon>
        <taxon>Multicrustacea</taxon>
        <taxon>Malacostraca</taxon>
        <taxon>Eumalacostraca</taxon>
        <taxon>Eucarida</taxon>
        <taxon>Decapoda</taxon>
        <taxon>Pleocyemata</taxon>
        <taxon>Brachyura</taxon>
        <taxon>Eubrachyura</taxon>
        <taxon>Portunoidea</taxon>
        <taxon>Portunidae</taxon>
        <taxon>Portuninae</taxon>
        <taxon>Portunus</taxon>
    </lineage>
</organism>
<keyword evidence="2" id="KW-1185">Reference proteome</keyword>
<protein>
    <submittedName>
        <fullName evidence="1">Uncharacterized protein</fullName>
    </submittedName>
</protein>
<sequence>MRVRGHHHHYHRCCRCLYQGVRRGWDELLGERRSGSTLGRRTELTWRHIVYKGSKMWSVSVRGEEGGFWLGFASIEGTRGPSRRQLGLAGGRKYCE</sequence>
<name>A0A5B7H925_PORTR</name>
<gene>
    <name evidence="1" type="ORF">E2C01_060446</name>
</gene>
<proteinExistence type="predicted"/>
<dbReference type="Proteomes" id="UP000324222">
    <property type="component" value="Unassembled WGS sequence"/>
</dbReference>
<comment type="caution">
    <text evidence="1">The sequence shown here is derived from an EMBL/GenBank/DDBJ whole genome shotgun (WGS) entry which is preliminary data.</text>
</comment>